<dbReference type="GO" id="GO:0005524">
    <property type="term" value="F:ATP binding"/>
    <property type="evidence" value="ECO:0007669"/>
    <property type="project" value="UniProtKB-KW"/>
</dbReference>
<dbReference type="GO" id="GO:0006281">
    <property type="term" value="P:DNA repair"/>
    <property type="evidence" value="ECO:0007669"/>
    <property type="project" value="UniProtKB-KW"/>
</dbReference>
<dbReference type="Gene3D" id="3.90.320.10">
    <property type="match status" value="1"/>
</dbReference>
<keyword evidence="3" id="KW-0227">DNA damage</keyword>
<dbReference type="InterPro" id="IPR049035">
    <property type="entry name" value="ADDB_N"/>
</dbReference>
<dbReference type="Proteomes" id="UP000824090">
    <property type="component" value="Unassembled WGS sequence"/>
</dbReference>
<reference evidence="11" key="1">
    <citation type="submission" date="2020-10" db="EMBL/GenBank/DDBJ databases">
        <authorList>
            <person name="Gilroy R."/>
        </authorList>
    </citation>
    <scope>NUCLEOTIDE SEQUENCE</scope>
    <source>
        <strain evidence="11">ChiHcec3-6078</strain>
    </source>
</reference>
<reference evidence="11" key="2">
    <citation type="journal article" date="2021" name="PeerJ">
        <title>Extensive microbial diversity within the chicken gut microbiome revealed by metagenomics and culture.</title>
        <authorList>
            <person name="Gilroy R."/>
            <person name="Ravi A."/>
            <person name="Getino M."/>
            <person name="Pursley I."/>
            <person name="Horton D.L."/>
            <person name="Alikhan N.F."/>
            <person name="Baker D."/>
            <person name="Gharbi K."/>
            <person name="Hall N."/>
            <person name="Watson M."/>
            <person name="Adriaenssens E.M."/>
            <person name="Foster-Nyarko E."/>
            <person name="Jarju S."/>
            <person name="Secka A."/>
            <person name="Antonio M."/>
            <person name="Oren A."/>
            <person name="Chaudhuri R.R."/>
            <person name="La Ragione R."/>
            <person name="Hildebrand F."/>
            <person name="Pallen M.J."/>
        </authorList>
    </citation>
    <scope>NUCLEOTIDE SEQUENCE</scope>
    <source>
        <strain evidence="11">ChiHcec3-6078</strain>
    </source>
</reference>
<dbReference type="InterPro" id="IPR014017">
    <property type="entry name" value="DNA_helicase_UvrD-like_C"/>
</dbReference>
<dbReference type="InterPro" id="IPR011604">
    <property type="entry name" value="PDDEXK-like_dom_sf"/>
</dbReference>
<evidence type="ECO:0000313" key="11">
    <source>
        <dbReference type="EMBL" id="HIU25666.1"/>
    </source>
</evidence>
<dbReference type="PROSITE" id="PS51217">
    <property type="entry name" value="UVRD_HELICASE_CTER"/>
    <property type="match status" value="1"/>
</dbReference>
<dbReference type="EMBL" id="DVMP01000079">
    <property type="protein sequence ID" value="HIU25666.1"/>
    <property type="molecule type" value="Genomic_DNA"/>
</dbReference>
<dbReference type="GO" id="GO:0004527">
    <property type="term" value="F:exonuclease activity"/>
    <property type="evidence" value="ECO:0007669"/>
    <property type="project" value="UniProtKB-KW"/>
</dbReference>
<dbReference type="Gene3D" id="3.40.50.300">
    <property type="entry name" value="P-loop containing nucleotide triphosphate hydrolases"/>
    <property type="match status" value="3"/>
</dbReference>
<keyword evidence="5" id="KW-0347">Helicase</keyword>
<evidence type="ECO:0000256" key="7">
    <source>
        <dbReference type="ARBA" id="ARBA00022840"/>
    </source>
</evidence>
<keyword evidence="4" id="KW-0378">Hydrolase</keyword>
<keyword evidence="9" id="KW-0234">DNA repair</keyword>
<evidence type="ECO:0000256" key="3">
    <source>
        <dbReference type="ARBA" id="ARBA00022763"/>
    </source>
</evidence>
<dbReference type="GO" id="GO:0006310">
    <property type="term" value="P:DNA recombination"/>
    <property type="evidence" value="ECO:0007669"/>
    <property type="project" value="TreeGrafter"/>
</dbReference>
<dbReference type="InterPro" id="IPR038726">
    <property type="entry name" value="PDDEXK_AddAB-type"/>
</dbReference>
<feature type="domain" description="UvrD-like helicase C-terminal" evidence="10">
    <location>
        <begin position="260"/>
        <end position="560"/>
    </location>
</feature>
<keyword evidence="6" id="KW-0269">Exonuclease</keyword>
<evidence type="ECO:0000313" key="12">
    <source>
        <dbReference type="Proteomes" id="UP000824090"/>
    </source>
</evidence>
<dbReference type="GO" id="GO:0003677">
    <property type="term" value="F:DNA binding"/>
    <property type="evidence" value="ECO:0007669"/>
    <property type="project" value="UniProtKB-KW"/>
</dbReference>
<keyword evidence="7" id="KW-0067">ATP-binding</keyword>
<dbReference type="InterPro" id="IPR027417">
    <property type="entry name" value="P-loop_NTPase"/>
</dbReference>
<keyword evidence="1" id="KW-0540">Nuclease</keyword>
<evidence type="ECO:0000256" key="8">
    <source>
        <dbReference type="ARBA" id="ARBA00023125"/>
    </source>
</evidence>
<evidence type="ECO:0000256" key="4">
    <source>
        <dbReference type="ARBA" id="ARBA00022801"/>
    </source>
</evidence>
<protein>
    <submittedName>
        <fullName evidence="11">PD-(D/E)XK nuclease family protein</fullName>
    </submittedName>
</protein>
<comment type="caution">
    <text evidence="11">The sequence shown here is derived from an EMBL/GenBank/DDBJ whole genome shotgun (WGS) entry which is preliminary data.</text>
</comment>
<dbReference type="GO" id="GO:0004386">
    <property type="term" value="F:helicase activity"/>
    <property type="evidence" value="ECO:0007669"/>
    <property type="project" value="UniProtKB-KW"/>
</dbReference>
<evidence type="ECO:0000256" key="2">
    <source>
        <dbReference type="ARBA" id="ARBA00022741"/>
    </source>
</evidence>
<name>A0A9D1HZN2_9FIRM</name>
<accession>A0A9D1HZN2</accession>
<evidence type="ECO:0000256" key="6">
    <source>
        <dbReference type="ARBA" id="ARBA00022839"/>
    </source>
</evidence>
<dbReference type="PANTHER" id="PTHR30591:SF1">
    <property type="entry name" value="RECBCD ENZYME SUBUNIT RECC"/>
    <property type="match status" value="1"/>
</dbReference>
<keyword evidence="2" id="KW-0547">Nucleotide-binding</keyword>
<dbReference type="Pfam" id="PF12705">
    <property type="entry name" value="PDDEXK_1"/>
    <property type="match status" value="1"/>
</dbReference>
<dbReference type="PANTHER" id="PTHR30591">
    <property type="entry name" value="RECBCD ENZYME SUBUNIT RECC"/>
    <property type="match status" value="1"/>
</dbReference>
<dbReference type="Pfam" id="PF21445">
    <property type="entry name" value="ADDB_N"/>
    <property type="match status" value="1"/>
</dbReference>
<dbReference type="SUPFAM" id="SSF52540">
    <property type="entry name" value="P-loop containing nucleoside triphosphate hydrolases"/>
    <property type="match status" value="1"/>
</dbReference>
<dbReference type="AlphaFoldDB" id="A0A9D1HZN2"/>
<evidence type="ECO:0000256" key="1">
    <source>
        <dbReference type="ARBA" id="ARBA00022722"/>
    </source>
</evidence>
<keyword evidence="8" id="KW-0238">DNA-binding</keyword>
<organism evidence="11 12">
    <name type="scientific">Candidatus Allocopromorpha excrementigallinarum</name>
    <dbReference type="NCBI Taxonomy" id="2840742"/>
    <lineage>
        <taxon>Bacteria</taxon>
        <taxon>Bacillati</taxon>
        <taxon>Bacillota</taxon>
        <taxon>Clostridia</taxon>
        <taxon>Eubacteriales</taxon>
        <taxon>Eubacteriaceae</taxon>
        <taxon>Eubacteriaceae incertae sedis</taxon>
        <taxon>Candidatus Allocopromorpha</taxon>
    </lineage>
</organism>
<sequence>MLNIYYGSERENKEKFIFENIKGKTLLLVPDQFSLQAERDAFFYLGKKGLMDLQVVDFSSLGHKVIKEEGLPEPPLIDRYGRHMLLTKIIGEEEEKLQIFRSMRGKKSFTDMLNDLISEMKRFKVSPEDLAEAGKKLGENTFLKYKLSDIERIYRAYEKRIEGKYLDSEDYISFYGEKILNSPMVRESHVWIYGFDTFTPKNMAVMENIIKAALSVNVVMNWGDKPFKERDPGSLAAEDSRQLFSITGYVTGLLESLGERAGVKASLIPIRGEKRRNIWTEERKGEDKKLPIVLAESTDIYCEAERAAAFILELVREKGYRFGDIVTVCNDMELRGGVLRRTFSRWGIPVFMDVKRQVLHHSAVRFILSLVQAVTGGYDNEDIMTIVKSGFLGIDDEDEQLLENYAREYRIKGSSWKKEFIRGADKYGDEALKRLNSARLSVCGLIEEARGEMGKRNTAGEKIKGLYRFLSEQFQMEDRLRAVMKAQEAAGLEEGAAETAQSWNMICTVLDQIVETMGEEKISGEALARLMKAGFEEMEIGLVPVNGDSVIIGTVQRTRLSRVKALLVTGANEGILPLETDDEGILSEREKELLENMDLEVSKRETVIRQEERLALYRTFSLPEEILYVSCSSMNEKGEETRPSAVFRRLEKMAPESRVNGDLERGKFTDIIASRKGALPYMAEALRGYAGGGELCEKWRRVIKWYGENDPEDLMRLEKGMSFTNRLERLGEKFADDLYRGDRGEIALSASRLEKYSSCPFAHFISYGIRPREERIFEMGAREIGDVYHRCLMRFSQRLTERRGAGERVTDPGSGWMTITEEQCREEIRAILEEDKRSYREGLMESGEAEIYRSRRIEEGCFYIAWSLVSQVRKGRISDMIFEEPFGRGKRLPAVEIPLGEKRVVIEGKIDRADILEKADGSGSAVRIVDYKTGNETIDPEYFREGYKLQLMIYMKAALEGAAGEERPEPAGVFYFKIKDIDTDADKKAVGQGEEGLRKRLEESYRLEGVLLDDPALIEAMDDSFEDVSQVIPVKRSKKDGGYLSSAGGYLFSREEFAELYRQMDIQVKNICARIVEGDIAIEPKREKRKNMDGSYRTSCTYCGYRSICMFDTAFEGCGFVSV</sequence>
<evidence type="ECO:0000259" key="10">
    <source>
        <dbReference type="PROSITE" id="PS51217"/>
    </source>
</evidence>
<proteinExistence type="predicted"/>
<evidence type="ECO:0000256" key="9">
    <source>
        <dbReference type="ARBA" id="ARBA00023204"/>
    </source>
</evidence>
<gene>
    <name evidence="11" type="ORF">IAC50_04150</name>
</gene>
<evidence type="ECO:0000256" key="5">
    <source>
        <dbReference type="ARBA" id="ARBA00022806"/>
    </source>
</evidence>